<evidence type="ECO:0000256" key="3">
    <source>
        <dbReference type="ARBA" id="ARBA00022989"/>
    </source>
</evidence>
<dbReference type="Proteomes" id="UP000094849">
    <property type="component" value="Unassembled WGS sequence"/>
</dbReference>
<feature type="transmembrane region" description="Helical" evidence="5">
    <location>
        <begin position="50"/>
        <end position="72"/>
    </location>
</feature>
<dbReference type="InterPro" id="IPR005821">
    <property type="entry name" value="Ion_trans_dom"/>
</dbReference>
<dbReference type="GO" id="GO:0001518">
    <property type="term" value="C:voltage-gated sodium channel complex"/>
    <property type="evidence" value="ECO:0007669"/>
    <property type="project" value="TreeGrafter"/>
</dbReference>
<name>A0A1E2ULR6_9GAMM</name>
<evidence type="ECO:0000256" key="2">
    <source>
        <dbReference type="ARBA" id="ARBA00022692"/>
    </source>
</evidence>
<keyword evidence="3 5" id="KW-1133">Transmembrane helix</keyword>
<organism evidence="7 8">
    <name type="scientific">Candidatus Thiodiazotropha endoloripes</name>
    <dbReference type="NCBI Taxonomy" id="1818881"/>
    <lineage>
        <taxon>Bacteria</taxon>
        <taxon>Pseudomonadati</taxon>
        <taxon>Pseudomonadota</taxon>
        <taxon>Gammaproteobacteria</taxon>
        <taxon>Chromatiales</taxon>
        <taxon>Sedimenticolaceae</taxon>
        <taxon>Candidatus Thiodiazotropha</taxon>
    </lineage>
</organism>
<dbReference type="EMBL" id="LVJZ01000003">
    <property type="protein sequence ID" value="ODB95660.1"/>
    <property type="molecule type" value="Genomic_DNA"/>
</dbReference>
<proteinExistence type="predicted"/>
<accession>A0A1E2ULR6</accession>
<dbReference type="PANTHER" id="PTHR10037:SF62">
    <property type="entry name" value="SODIUM CHANNEL PROTEIN 60E"/>
    <property type="match status" value="1"/>
</dbReference>
<dbReference type="PANTHER" id="PTHR10037">
    <property type="entry name" value="VOLTAGE-GATED CATION CHANNEL CALCIUM AND SODIUM"/>
    <property type="match status" value="1"/>
</dbReference>
<evidence type="ECO:0000256" key="4">
    <source>
        <dbReference type="ARBA" id="ARBA00023136"/>
    </source>
</evidence>
<dbReference type="PRINTS" id="PR01433">
    <property type="entry name" value="POLYCYSTIN2"/>
</dbReference>
<dbReference type="GO" id="GO:0005248">
    <property type="term" value="F:voltage-gated sodium channel activity"/>
    <property type="evidence" value="ECO:0007669"/>
    <property type="project" value="TreeGrafter"/>
</dbReference>
<dbReference type="InterPro" id="IPR003915">
    <property type="entry name" value="PKD_2"/>
</dbReference>
<evidence type="ECO:0000313" key="7">
    <source>
        <dbReference type="EMBL" id="ODB95660.1"/>
    </source>
</evidence>
<dbReference type="GO" id="GO:0005509">
    <property type="term" value="F:calcium ion binding"/>
    <property type="evidence" value="ECO:0007669"/>
    <property type="project" value="InterPro"/>
</dbReference>
<dbReference type="AlphaFoldDB" id="A0A1E2ULR6"/>
<dbReference type="Gene3D" id="1.20.120.350">
    <property type="entry name" value="Voltage-gated potassium channels. Chain C"/>
    <property type="match status" value="1"/>
</dbReference>
<evidence type="ECO:0000313" key="8">
    <source>
        <dbReference type="Proteomes" id="UP000094849"/>
    </source>
</evidence>
<feature type="transmembrane region" description="Helical" evidence="5">
    <location>
        <begin position="169"/>
        <end position="185"/>
    </location>
</feature>
<dbReference type="InterPro" id="IPR043203">
    <property type="entry name" value="VGCC_Ca_Na"/>
</dbReference>
<dbReference type="SUPFAM" id="SSF81324">
    <property type="entry name" value="Voltage-gated potassium channels"/>
    <property type="match status" value="1"/>
</dbReference>
<feature type="transmembrane region" description="Helical" evidence="5">
    <location>
        <begin position="205"/>
        <end position="227"/>
    </location>
</feature>
<keyword evidence="2 5" id="KW-0812">Transmembrane</keyword>
<dbReference type="STRING" id="1818881.A3196_02175"/>
<keyword evidence="4 5" id="KW-0472">Membrane</keyword>
<reference evidence="7 8" key="1">
    <citation type="submission" date="2016-03" db="EMBL/GenBank/DDBJ databases">
        <title>Chemosynthetic sulphur-oxidizing symbionts of marine invertebrate animals are capable of nitrogen fixation.</title>
        <authorList>
            <person name="Petersen J.M."/>
            <person name="Kemper A."/>
            <person name="Gruber-Vodicka H."/>
            <person name="Cardini U."/>
            <person name="Geest Mvander."/>
            <person name="Kleiner M."/>
            <person name="Bulgheresi S."/>
            <person name="Fussmann M."/>
            <person name="Herbold C."/>
            <person name="Seah B.K.B."/>
            <person name="Antony C.Paul."/>
            <person name="Liu D."/>
            <person name="Belitz A."/>
            <person name="Weber M."/>
        </authorList>
    </citation>
    <scope>NUCLEOTIDE SEQUENCE [LARGE SCALE GENOMIC DNA]</scope>
    <source>
        <strain evidence="7">G_D</strain>
    </source>
</reference>
<protein>
    <submittedName>
        <fullName evidence="7">Ion transporter</fullName>
    </submittedName>
</protein>
<dbReference type="Pfam" id="PF00520">
    <property type="entry name" value="Ion_trans"/>
    <property type="match status" value="1"/>
</dbReference>
<sequence length="283" mass="32747">MPPTAAQLQQQFIQLRENKIFETFVILVIVISALMIGAKTYPIPTSVAQILRLLDIGITIFFLVEIIIRMIAEHSLKRFFSKAWNVFDFLIVTASLIPVDDSEAALLGRLLRVFRVLRLVSIIPELRVLLNAFVTAIPRMGYVSLLMFIIFYIYAAIGSMFFHQINPELWGNITIAMLTLFRIATFEDWTDVMYETMEIFPLSWFFYLSFIFIVAFVFLNMMIGIVLETLQREHEEFARESGEGEAGEVHRIDSRTAEMEQRLIKMENMLEQLTRDRAAADKP</sequence>
<comment type="caution">
    <text evidence="7">The sequence shown here is derived from an EMBL/GenBank/DDBJ whole genome shotgun (WGS) entry which is preliminary data.</text>
</comment>
<evidence type="ECO:0000259" key="6">
    <source>
        <dbReference type="Pfam" id="PF00520"/>
    </source>
</evidence>
<feature type="transmembrane region" description="Helical" evidence="5">
    <location>
        <begin position="140"/>
        <end position="162"/>
    </location>
</feature>
<keyword evidence="8" id="KW-1185">Reference proteome</keyword>
<feature type="transmembrane region" description="Helical" evidence="5">
    <location>
        <begin position="20"/>
        <end position="38"/>
    </location>
</feature>
<dbReference type="OrthoDB" id="5297065at2"/>
<dbReference type="Gene3D" id="1.10.287.70">
    <property type="match status" value="1"/>
</dbReference>
<evidence type="ECO:0000256" key="5">
    <source>
        <dbReference type="SAM" id="Phobius"/>
    </source>
</evidence>
<feature type="domain" description="Ion transport" evidence="6">
    <location>
        <begin position="18"/>
        <end position="235"/>
    </location>
</feature>
<dbReference type="InterPro" id="IPR027359">
    <property type="entry name" value="Volt_channel_dom_sf"/>
</dbReference>
<comment type="subcellular location">
    <subcellularLocation>
        <location evidence="1">Membrane</location>
        <topology evidence="1">Multi-pass membrane protein</topology>
    </subcellularLocation>
</comment>
<dbReference type="RefSeq" id="WP_069003617.1">
    <property type="nucleotide sequence ID" value="NZ_LVJW01000006.1"/>
</dbReference>
<gene>
    <name evidence="7" type="ORF">A3196_02175</name>
</gene>
<evidence type="ECO:0000256" key="1">
    <source>
        <dbReference type="ARBA" id="ARBA00004141"/>
    </source>
</evidence>